<gene>
    <name evidence="1" type="ORF">GMARGA_LOCUS21795</name>
</gene>
<name>A0ABN7VRI5_GIGMA</name>
<accession>A0ABN7VRI5</accession>
<dbReference type="Proteomes" id="UP000789901">
    <property type="component" value="Unassembled WGS sequence"/>
</dbReference>
<keyword evidence="2" id="KW-1185">Reference proteome</keyword>
<proteinExistence type="predicted"/>
<feature type="non-terminal residue" evidence="1">
    <location>
        <position position="1"/>
    </location>
</feature>
<comment type="caution">
    <text evidence="1">The sequence shown here is derived from an EMBL/GenBank/DDBJ whole genome shotgun (WGS) entry which is preliminary data.</text>
</comment>
<protein>
    <submittedName>
        <fullName evidence="1">39875_t:CDS:1</fullName>
    </submittedName>
</protein>
<evidence type="ECO:0000313" key="2">
    <source>
        <dbReference type="Proteomes" id="UP000789901"/>
    </source>
</evidence>
<reference evidence="1 2" key="1">
    <citation type="submission" date="2021-06" db="EMBL/GenBank/DDBJ databases">
        <authorList>
            <person name="Kallberg Y."/>
            <person name="Tangrot J."/>
            <person name="Rosling A."/>
        </authorList>
    </citation>
    <scope>NUCLEOTIDE SEQUENCE [LARGE SCALE GENOMIC DNA]</scope>
    <source>
        <strain evidence="1 2">120-4 pot B 10/14</strain>
    </source>
</reference>
<sequence length="98" mass="10869">LTNGNNDINNIIMDAQKNSNLHNKIIEMIPFESIVNIQESGQPIASREPFCKVALKSLIGTQNILLNFMEENHNFPENVGGKLKDIEPKISDLGLPGK</sequence>
<evidence type="ECO:0000313" key="1">
    <source>
        <dbReference type="EMBL" id="CAG8794509.1"/>
    </source>
</evidence>
<organism evidence="1 2">
    <name type="scientific">Gigaspora margarita</name>
    <dbReference type="NCBI Taxonomy" id="4874"/>
    <lineage>
        <taxon>Eukaryota</taxon>
        <taxon>Fungi</taxon>
        <taxon>Fungi incertae sedis</taxon>
        <taxon>Mucoromycota</taxon>
        <taxon>Glomeromycotina</taxon>
        <taxon>Glomeromycetes</taxon>
        <taxon>Diversisporales</taxon>
        <taxon>Gigasporaceae</taxon>
        <taxon>Gigaspora</taxon>
    </lineage>
</organism>
<dbReference type="EMBL" id="CAJVQB010020469">
    <property type="protein sequence ID" value="CAG8794509.1"/>
    <property type="molecule type" value="Genomic_DNA"/>
</dbReference>